<evidence type="ECO:0000256" key="1">
    <source>
        <dbReference type="ARBA" id="ARBA00004434"/>
    </source>
</evidence>
<dbReference type="GO" id="GO:0042720">
    <property type="term" value="C:mitochondrial inner membrane peptidase complex"/>
    <property type="evidence" value="ECO:0007669"/>
    <property type="project" value="InterPro"/>
</dbReference>
<dbReference type="OrthoDB" id="9996127at2759"/>
<dbReference type="InterPro" id="IPR000223">
    <property type="entry name" value="Pept_S26A_signal_pept_1"/>
</dbReference>
<feature type="active site" evidence="11">
    <location>
        <position position="115"/>
    </location>
</feature>
<dbReference type="Gene3D" id="2.10.109.10">
    <property type="entry name" value="Umud Fragment, subunit A"/>
    <property type="match status" value="1"/>
</dbReference>
<accession>A0A0L0N3X3</accession>
<evidence type="ECO:0000256" key="12">
    <source>
        <dbReference type="SAM" id="Phobius"/>
    </source>
</evidence>
<dbReference type="Proteomes" id="UP000036947">
    <property type="component" value="Unassembled WGS sequence"/>
</dbReference>
<protein>
    <recommendedName>
        <fullName evidence="3">Mitochondrial inner membrane protease subunit 2</fullName>
    </recommendedName>
</protein>
<comment type="subcellular location">
    <subcellularLocation>
        <location evidence="1">Mitochondrion inner membrane</location>
        <topology evidence="1">Single-pass membrane protein</topology>
    </subcellularLocation>
</comment>
<feature type="active site" evidence="11">
    <location>
        <position position="52"/>
    </location>
</feature>
<keyword evidence="9" id="KW-0496">Mitochondrion</keyword>
<dbReference type="PANTHER" id="PTHR46041:SF2">
    <property type="entry name" value="MITOCHONDRIAL INNER MEMBRANE PROTEASE SUBUNIT 2"/>
    <property type="match status" value="1"/>
</dbReference>
<evidence type="ECO:0000256" key="11">
    <source>
        <dbReference type="PIRSR" id="PIRSR600223-1"/>
    </source>
</evidence>
<dbReference type="AlphaFoldDB" id="A0A0L0N3X3"/>
<keyword evidence="5 12" id="KW-0812">Transmembrane</keyword>
<reference evidence="13 14" key="1">
    <citation type="journal article" date="2015" name="BMC Genomics">
        <title>The genome of the truffle-parasite Tolypocladium ophioglossoides and the evolution of antifungal peptaibiotics.</title>
        <authorList>
            <person name="Quandt C.A."/>
            <person name="Bushley K.E."/>
            <person name="Spatafora J.W."/>
        </authorList>
    </citation>
    <scope>NUCLEOTIDE SEQUENCE [LARGE SCALE GENOMIC DNA]</scope>
    <source>
        <strain evidence="13 14">CBS 100239</strain>
    </source>
</reference>
<dbReference type="CDD" id="cd06530">
    <property type="entry name" value="S26_SPase_I"/>
    <property type="match status" value="1"/>
</dbReference>
<evidence type="ECO:0000256" key="10">
    <source>
        <dbReference type="ARBA" id="ARBA00023136"/>
    </source>
</evidence>
<keyword evidence="14" id="KW-1185">Reference proteome</keyword>
<proteinExistence type="inferred from homology"/>
<name>A0A0L0N3X3_TOLOC</name>
<feature type="transmembrane region" description="Helical" evidence="12">
    <location>
        <begin position="21"/>
        <end position="40"/>
    </location>
</feature>
<dbReference type="InterPro" id="IPR036286">
    <property type="entry name" value="LexA/Signal_pep-like_sf"/>
</dbReference>
<dbReference type="PANTHER" id="PTHR46041">
    <property type="entry name" value="MITOCHONDRIAL INNER MEMBRANE PROTEASE SUBUNIT 2"/>
    <property type="match status" value="1"/>
</dbReference>
<dbReference type="EMBL" id="LFRF01000023">
    <property type="protein sequence ID" value="KND88731.1"/>
    <property type="molecule type" value="Genomic_DNA"/>
</dbReference>
<dbReference type="PRINTS" id="PR00727">
    <property type="entry name" value="LEADERPTASE"/>
</dbReference>
<comment type="similarity">
    <text evidence="2">Belongs to the peptidase S26 family. IMP2 subfamily.</text>
</comment>
<evidence type="ECO:0000256" key="8">
    <source>
        <dbReference type="ARBA" id="ARBA00022989"/>
    </source>
</evidence>
<organism evidence="13 14">
    <name type="scientific">Tolypocladium ophioglossoides (strain CBS 100239)</name>
    <name type="common">Snaketongue truffleclub</name>
    <name type="synonym">Elaphocordyceps ophioglossoides</name>
    <dbReference type="NCBI Taxonomy" id="1163406"/>
    <lineage>
        <taxon>Eukaryota</taxon>
        <taxon>Fungi</taxon>
        <taxon>Dikarya</taxon>
        <taxon>Ascomycota</taxon>
        <taxon>Pezizomycotina</taxon>
        <taxon>Sordariomycetes</taxon>
        <taxon>Hypocreomycetidae</taxon>
        <taxon>Hypocreales</taxon>
        <taxon>Ophiocordycipitaceae</taxon>
        <taxon>Tolypocladium</taxon>
    </lineage>
</organism>
<dbReference type="InterPro" id="IPR037730">
    <property type="entry name" value="IMP2"/>
</dbReference>
<gene>
    <name evidence="13" type="ORF">TOPH_06633</name>
</gene>
<dbReference type="GO" id="GO:0006465">
    <property type="term" value="P:signal peptide processing"/>
    <property type="evidence" value="ECO:0007669"/>
    <property type="project" value="InterPro"/>
</dbReference>
<evidence type="ECO:0000256" key="4">
    <source>
        <dbReference type="ARBA" id="ARBA00022670"/>
    </source>
</evidence>
<keyword evidence="8 12" id="KW-1133">Transmembrane helix</keyword>
<dbReference type="InterPro" id="IPR019533">
    <property type="entry name" value="Peptidase_S26"/>
</dbReference>
<evidence type="ECO:0000256" key="7">
    <source>
        <dbReference type="ARBA" id="ARBA00022801"/>
    </source>
</evidence>
<evidence type="ECO:0000313" key="14">
    <source>
        <dbReference type="Proteomes" id="UP000036947"/>
    </source>
</evidence>
<evidence type="ECO:0000256" key="3">
    <source>
        <dbReference type="ARBA" id="ARBA00013650"/>
    </source>
</evidence>
<evidence type="ECO:0000256" key="5">
    <source>
        <dbReference type="ARBA" id="ARBA00022692"/>
    </source>
</evidence>
<dbReference type="GO" id="GO:0006627">
    <property type="term" value="P:protein processing involved in protein targeting to mitochondrion"/>
    <property type="evidence" value="ECO:0007669"/>
    <property type="project" value="InterPro"/>
</dbReference>
<evidence type="ECO:0000256" key="6">
    <source>
        <dbReference type="ARBA" id="ARBA00022792"/>
    </source>
</evidence>
<keyword evidence="7" id="KW-0378">Hydrolase</keyword>
<dbReference type="SUPFAM" id="SSF51306">
    <property type="entry name" value="LexA/Signal peptidase"/>
    <property type="match status" value="1"/>
</dbReference>
<dbReference type="GO" id="GO:0004252">
    <property type="term" value="F:serine-type endopeptidase activity"/>
    <property type="evidence" value="ECO:0007669"/>
    <property type="project" value="InterPro"/>
</dbReference>
<evidence type="ECO:0000256" key="2">
    <source>
        <dbReference type="ARBA" id="ARBA00007066"/>
    </source>
</evidence>
<comment type="caution">
    <text evidence="13">The sequence shown here is derived from an EMBL/GenBank/DDBJ whole genome shotgun (WGS) entry which is preliminary data.</text>
</comment>
<keyword evidence="10 12" id="KW-0472">Membrane</keyword>
<evidence type="ECO:0000313" key="13">
    <source>
        <dbReference type="EMBL" id="KND88731.1"/>
    </source>
</evidence>
<dbReference type="STRING" id="1163406.A0A0L0N3X3"/>
<evidence type="ECO:0000256" key="9">
    <source>
        <dbReference type="ARBA" id="ARBA00023128"/>
    </source>
</evidence>
<keyword evidence="6" id="KW-0999">Mitochondrion inner membrane</keyword>
<sequence>MALGSLWARLRSGPPSTARTAALQLIGFATWIPVIAWFNLHVAELTLVDGPSMYPFMNADRDSTLRRDVILNYKWAPQEGLERGMVVTLRRVCAQCYAEEPSDESPTHPETVAVKRVVALEGDVVRTKPPYPIPTVRIPQGHVWVEGDGPPLSSLDSNTYGPVSRRLLTGRVTHIVYPLRKFGPVRWWEHGGRPLVE</sequence>
<keyword evidence="4 13" id="KW-0645">Protease</keyword>